<organism evidence="2 3">
    <name type="scientific">Aspergillus tanneri</name>
    <dbReference type="NCBI Taxonomy" id="1220188"/>
    <lineage>
        <taxon>Eukaryota</taxon>
        <taxon>Fungi</taxon>
        <taxon>Dikarya</taxon>
        <taxon>Ascomycota</taxon>
        <taxon>Pezizomycotina</taxon>
        <taxon>Eurotiomycetes</taxon>
        <taxon>Eurotiomycetidae</taxon>
        <taxon>Eurotiales</taxon>
        <taxon>Aspergillaceae</taxon>
        <taxon>Aspergillus</taxon>
        <taxon>Aspergillus subgen. Circumdati</taxon>
    </lineage>
</organism>
<dbReference type="STRING" id="1220188.A0A4S3JUL6"/>
<feature type="region of interest" description="Disordered" evidence="1">
    <location>
        <begin position="1"/>
        <end position="98"/>
    </location>
</feature>
<comment type="caution">
    <text evidence="2">The sequence shown here is derived from an EMBL/GenBank/DDBJ whole genome shotgun (WGS) entry which is preliminary data.</text>
</comment>
<accession>A0A4S3JUL6</accession>
<dbReference type="VEuPathDB" id="FungiDB:EYZ11_001420"/>
<dbReference type="Proteomes" id="UP000308092">
    <property type="component" value="Unassembled WGS sequence"/>
</dbReference>
<proteinExistence type="predicted"/>
<dbReference type="AlphaFoldDB" id="A0A4S3JUL6"/>
<evidence type="ECO:0000313" key="2">
    <source>
        <dbReference type="EMBL" id="THC99099.1"/>
    </source>
</evidence>
<dbReference type="EMBL" id="SOSA01000026">
    <property type="protein sequence ID" value="THC99099.1"/>
    <property type="molecule type" value="Genomic_DNA"/>
</dbReference>
<sequence>MHAPKHTSYQGAWMPGMPPMRSISQYFKRPPLSQNNRDSSPETPSEPLPSAPESSPLAEPSSSFLENIASPQTPDGPASQLKRSLQRTVEAESEERKYELSAPIADDLFIDLPPGASFNQAQRILKNGKEVVISSDGEDTDSIESLEAPDSFFLKLTKPTNAAQNKEAEDDVSGVGRILRSQPSRDAVKVEIFPKYQKSTRAYKNTLDCLVTQAVDDNEIEASIADLKAAFENEDAGGDGMTSVGSHQINHLDEGVLTSAFGDQEDEMGLRRLLDAVRRTEAFDLEKYWAFFDYGSGLASPLEFPRDSIAPGTYMDVLRVPLEPQEGLRYAYCRAFKVGVIDLRASASPSALTPFQHSDAERVKLLIRPDTVDLIFQRLGATIEALAVAEPVVPGTVPKNNSSKDHPQHQAALLSVFDLLRGAANLFADDTREHILLLLFRLTLDISLTRNPMICSELERTITATLESIPEDTDDDMV</sequence>
<feature type="compositionally biased region" description="Low complexity" evidence="1">
    <location>
        <begin position="51"/>
        <end position="63"/>
    </location>
</feature>
<evidence type="ECO:0000256" key="1">
    <source>
        <dbReference type="SAM" id="MobiDB-lite"/>
    </source>
</evidence>
<protein>
    <submittedName>
        <fullName evidence="2">Uncharacterized protein</fullName>
    </submittedName>
</protein>
<reference evidence="2 3" key="1">
    <citation type="submission" date="2019-03" db="EMBL/GenBank/DDBJ databases">
        <title>The genome sequence of a newly discovered highly antifungal drug resistant Aspergillus species, Aspergillus tanneri NIH 1004.</title>
        <authorList>
            <person name="Mounaud S."/>
            <person name="Singh I."/>
            <person name="Joardar V."/>
            <person name="Pakala S."/>
            <person name="Pakala S."/>
            <person name="Venepally P."/>
            <person name="Hoover J."/>
            <person name="Nierman W."/>
            <person name="Chung J."/>
            <person name="Losada L."/>
        </authorList>
    </citation>
    <scope>NUCLEOTIDE SEQUENCE [LARGE SCALE GENOMIC DNA]</scope>
    <source>
        <strain evidence="2 3">NIH1004</strain>
    </source>
</reference>
<keyword evidence="3" id="KW-1185">Reference proteome</keyword>
<evidence type="ECO:0000313" key="3">
    <source>
        <dbReference type="Proteomes" id="UP000308092"/>
    </source>
</evidence>
<gene>
    <name evidence="2" type="ORF">EYZ11_001420</name>
</gene>
<name>A0A4S3JUL6_9EURO</name>